<name>A0A4Q7N419_9BACT</name>
<dbReference type="CDD" id="cd05467">
    <property type="entry name" value="CBM20"/>
    <property type="match status" value="1"/>
</dbReference>
<dbReference type="InterPro" id="IPR002044">
    <property type="entry name" value="CBM20"/>
</dbReference>
<keyword evidence="9" id="KW-0119">Carbohydrate metabolism</keyword>
<dbReference type="GO" id="GO:0005737">
    <property type="term" value="C:cytoplasm"/>
    <property type="evidence" value="ECO:0007669"/>
    <property type="project" value="UniProtKB-SubCell"/>
</dbReference>
<sequence>MKIHFYIRFHTRFGQQLAVTGNAEALGNDTIANAFQLTYLNDEFWHGTIEIPLQKHSSLRYKYILLNDDGHHVMEWGEDRALEIHSAQLEEVQVVDTWNHAGEFENAFYTAPFQNVLLSGNKPKKQGKWPKHFSHVFKVKAPLLKKNEVICITGSSITTGEWDEKKSLLLSPENGWWTLKLDISKDEFPLHYKYGVYNTKEDHFVLFEAGENRSLFGDAHNYQLTQVHDGFVHIPNNNWKGAGVSVPVFSLRSKNSFGTGEFTDLKLLADWASRCGLKLVQILPVNDTIATHTWIDTYPYAAISAFALHPLYLNLSAVAGKKYADIIKPLKKKQQELNALPDMDYEEVMKYKLGTIRELYAVQKEEWLQNEDYIAFFKDNEHWLVPYAAFSYLRDKNKTVDFNQWKTHSAYDKTAIQKLVSPSAKHFDQVAIHYFTQYHLHLQLKDAAEYAHKHGVILKGDIPIGVYRYGCDAWMEPELYHMDQQAGAPPDDFAVKGQNWGFPTYNWAHMAGDGFEWWHRRFVQMGNYFDAFRIDHILGFFRIWSIPVHAVEGIMGTFSPALPVMVSELYQRNIAFDYNRYCKPYITDTVLWELFGPNHEKIRAFLRPSGEGRYELLPEFSTQKQVQDHFSNREASEDNLHIKQGLYDLISNVIFFEHPGSNREGLHFRIAMDQITSFRHLDGYTQQQLQELYWNYFYHRQDETWMDEAMKKLPALKRSTNMLICGEDLGMVPHCVPDAMKQLGILSLEIQRMPKEAAREFLRLPAVPYLSVVTPSTHDMSTIRGWWEEDHERTQHFFQQELEQWGEAPYFCEPWINKAIVMQHLQAPAMWAIFQLQDLLGMDEKLRRDNPDEERINIPAITGHYWKYRMHFTLEELIGEKQFNEALEQAVEASGRA</sequence>
<evidence type="ECO:0000256" key="7">
    <source>
        <dbReference type="ARBA" id="ARBA00022676"/>
    </source>
</evidence>
<reference evidence="13 14" key="1">
    <citation type="submission" date="2019-02" db="EMBL/GenBank/DDBJ databases">
        <title>Genomic Encyclopedia of Type Strains, Phase IV (KMG-IV): sequencing the most valuable type-strain genomes for metagenomic binning, comparative biology and taxonomic classification.</title>
        <authorList>
            <person name="Goeker M."/>
        </authorList>
    </citation>
    <scope>NUCLEOTIDE SEQUENCE [LARGE SCALE GENOMIC DNA]</scope>
    <source>
        <strain evidence="13 14">DSM 18116</strain>
    </source>
</reference>
<dbReference type="InterPro" id="IPR017853">
    <property type="entry name" value="GH"/>
</dbReference>
<organism evidence="13 14">
    <name type="scientific">Pseudobacter ginsenosidimutans</name>
    <dbReference type="NCBI Taxonomy" id="661488"/>
    <lineage>
        <taxon>Bacteria</taxon>
        <taxon>Pseudomonadati</taxon>
        <taxon>Bacteroidota</taxon>
        <taxon>Chitinophagia</taxon>
        <taxon>Chitinophagales</taxon>
        <taxon>Chitinophagaceae</taxon>
        <taxon>Pseudobacter</taxon>
    </lineage>
</organism>
<dbReference type="GO" id="GO:0005975">
    <property type="term" value="P:carbohydrate metabolic process"/>
    <property type="evidence" value="ECO:0007669"/>
    <property type="project" value="InterPro"/>
</dbReference>
<evidence type="ECO:0000313" key="13">
    <source>
        <dbReference type="EMBL" id="RZS75734.1"/>
    </source>
</evidence>
<dbReference type="SUPFAM" id="SSF49452">
    <property type="entry name" value="Starch-binding domain-like"/>
    <property type="match status" value="2"/>
</dbReference>
<dbReference type="PANTHER" id="PTHR32518:SF3">
    <property type="entry name" value="4-ALPHA-GLUCANOTRANSFERASE"/>
    <property type="match status" value="1"/>
</dbReference>
<dbReference type="Gene3D" id="2.60.40.10">
    <property type="entry name" value="Immunoglobulins"/>
    <property type="match status" value="2"/>
</dbReference>
<evidence type="ECO:0000256" key="1">
    <source>
        <dbReference type="ARBA" id="ARBA00000439"/>
    </source>
</evidence>
<evidence type="ECO:0000256" key="9">
    <source>
        <dbReference type="ARBA" id="ARBA00023277"/>
    </source>
</evidence>
<dbReference type="InterPro" id="IPR013783">
    <property type="entry name" value="Ig-like_fold"/>
</dbReference>
<dbReference type="Pfam" id="PF00686">
    <property type="entry name" value="CBM_20"/>
    <property type="match status" value="2"/>
</dbReference>
<keyword evidence="6" id="KW-0963">Cytoplasm</keyword>
<evidence type="ECO:0000256" key="10">
    <source>
        <dbReference type="ARBA" id="ARBA00031423"/>
    </source>
</evidence>
<proteinExistence type="inferred from homology"/>
<keyword evidence="8 13" id="KW-0808">Transferase</keyword>
<feature type="domain" description="CBM20" evidence="12">
    <location>
        <begin position="127"/>
        <end position="241"/>
    </location>
</feature>
<dbReference type="InterPro" id="IPR003385">
    <property type="entry name" value="Glyco_hydro_77"/>
</dbReference>
<evidence type="ECO:0000256" key="5">
    <source>
        <dbReference type="ARBA" id="ARBA00020295"/>
    </source>
</evidence>
<keyword evidence="7" id="KW-0328">Glycosyltransferase</keyword>
<evidence type="ECO:0000313" key="14">
    <source>
        <dbReference type="Proteomes" id="UP000293874"/>
    </source>
</evidence>
<feature type="domain" description="CBM20" evidence="12">
    <location>
        <begin position="1"/>
        <end position="100"/>
    </location>
</feature>
<evidence type="ECO:0000256" key="6">
    <source>
        <dbReference type="ARBA" id="ARBA00022490"/>
    </source>
</evidence>
<evidence type="ECO:0000256" key="4">
    <source>
        <dbReference type="ARBA" id="ARBA00012560"/>
    </source>
</evidence>
<evidence type="ECO:0000256" key="8">
    <source>
        <dbReference type="ARBA" id="ARBA00022679"/>
    </source>
</evidence>
<dbReference type="AlphaFoldDB" id="A0A4Q7N419"/>
<dbReference type="PANTHER" id="PTHR32518">
    <property type="match status" value="1"/>
</dbReference>
<comment type="similarity">
    <text evidence="3">Belongs to the disproportionating enzyme family.</text>
</comment>
<gene>
    <name evidence="13" type="ORF">EV199_1607</name>
</gene>
<keyword evidence="14" id="KW-1185">Reference proteome</keyword>
<evidence type="ECO:0000256" key="3">
    <source>
        <dbReference type="ARBA" id="ARBA00005684"/>
    </source>
</evidence>
<dbReference type="GO" id="GO:0004134">
    <property type="term" value="F:4-alpha-glucanotransferase activity"/>
    <property type="evidence" value="ECO:0007669"/>
    <property type="project" value="UniProtKB-EC"/>
</dbReference>
<comment type="subcellular location">
    <subcellularLocation>
        <location evidence="2">Cytoplasm</location>
    </subcellularLocation>
</comment>
<dbReference type="GO" id="GO:2001070">
    <property type="term" value="F:starch binding"/>
    <property type="evidence" value="ECO:0007669"/>
    <property type="project" value="InterPro"/>
</dbReference>
<protein>
    <recommendedName>
        <fullName evidence="5">4-alpha-glucanotransferase</fullName>
        <ecNumber evidence="4">2.4.1.25</ecNumber>
    </recommendedName>
    <alternativeName>
        <fullName evidence="10">Amylomaltase</fullName>
    </alternativeName>
    <alternativeName>
        <fullName evidence="11">Disproportionating enzyme</fullName>
    </alternativeName>
</protein>
<dbReference type="Pfam" id="PF02446">
    <property type="entry name" value="Glyco_hydro_77"/>
    <property type="match status" value="1"/>
</dbReference>
<dbReference type="InterPro" id="IPR013784">
    <property type="entry name" value="Carb-bd-like_fold"/>
</dbReference>
<evidence type="ECO:0000259" key="12">
    <source>
        <dbReference type="PROSITE" id="PS51166"/>
    </source>
</evidence>
<dbReference type="EMBL" id="SGXA01000001">
    <property type="protein sequence ID" value="RZS75734.1"/>
    <property type="molecule type" value="Genomic_DNA"/>
</dbReference>
<dbReference type="SUPFAM" id="SSF51445">
    <property type="entry name" value="(Trans)glycosidases"/>
    <property type="match status" value="1"/>
</dbReference>
<dbReference type="Proteomes" id="UP000293874">
    <property type="component" value="Unassembled WGS sequence"/>
</dbReference>
<dbReference type="PROSITE" id="PS51166">
    <property type="entry name" value="CBM20"/>
    <property type="match status" value="2"/>
</dbReference>
<dbReference type="Gene3D" id="3.20.20.80">
    <property type="entry name" value="Glycosidases"/>
    <property type="match status" value="2"/>
</dbReference>
<comment type="caution">
    <text evidence="13">The sequence shown here is derived from an EMBL/GenBank/DDBJ whole genome shotgun (WGS) entry which is preliminary data.</text>
</comment>
<dbReference type="OrthoDB" id="9811841at2"/>
<dbReference type="SMART" id="SM01065">
    <property type="entry name" value="CBM_2"/>
    <property type="match status" value="2"/>
</dbReference>
<dbReference type="RefSeq" id="WP_130540077.1">
    <property type="nucleotide sequence ID" value="NZ_CP042431.1"/>
</dbReference>
<accession>A0A4Q7N419</accession>
<comment type="catalytic activity">
    <reaction evidence="1">
        <text>Transfers a segment of a (1-&gt;4)-alpha-D-glucan to a new position in an acceptor, which may be glucose or a (1-&gt;4)-alpha-D-glucan.</text>
        <dbReference type="EC" id="2.4.1.25"/>
    </reaction>
</comment>
<evidence type="ECO:0000256" key="2">
    <source>
        <dbReference type="ARBA" id="ARBA00004496"/>
    </source>
</evidence>
<dbReference type="EC" id="2.4.1.25" evidence="4"/>
<evidence type="ECO:0000256" key="11">
    <source>
        <dbReference type="ARBA" id="ARBA00031501"/>
    </source>
</evidence>